<dbReference type="SUPFAM" id="SSF56784">
    <property type="entry name" value="HAD-like"/>
    <property type="match status" value="1"/>
</dbReference>
<proteinExistence type="predicted"/>
<dbReference type="InterPro" id="IPR016769">
    <property type="entry name" value="Phage_SP01_Orf1"/>
</dbReference>
<dbReference type="InterPro" id="IPR036412">
    <property type="entry name" value="HAD-like_sf"/>
</dbReference>
<name>A0A8S5NDG1_9CAUD</name>
<reference evidence="1" key="1">
    <citation type="journal article" date="2021" name="Proc. Natl. Acad. Sci. U.S.A.">
        <title>A Catalog of Tens of Thousands of Viruses from Human Metagenomes Reveals Hidden Associations with Chronic Diseases.</title>
        <authorList>
            <person name="Tisza M.J."/>
            <person name="Buck C.B."/>
        </authorList>
    </citation>
    <scope>NUCLEOTIDE SEQUENCE</scope>
    <source>
        <strain evidence="1">Ct9MV2</strain>
    </source>
</reference>
<sequence>MVVAVDFDGTLHNGKWPGIGEPIEGAIPTMQEMQELGVYIVIWTCRSGDLQTQMVNWLLENHIPFDRVNDNRPSSIEYFQNNSRKIHADLYIDDRQVGGLPAWGDIYNHVREAKEAFDKKLGIVIDKTE</sequence>
<dbReference type="InterPro" id="IPR023214">
    <property type="entry name" value="HAD_sf"/>
</dbReference>
<organism evidence="1">
    <name type="scientific">Myoviridae sp. ct9MV2</name>
    <dbReference type="NCBI Taxonomy" id="2826625"/>
    <lineage>
        <taxon>Viruses</taxon>
        <taxon>Duplodnaviria</taxon>
        <taxon>Heunggongvirae</taxon>
        <taxon>Uroviricota</taxon>
        <taxon>Caudoviricetes</taxon>
    </lineage>
</organism>
<accession>A0A8S5NDG1</accession>
<protein>
    <submittedName>
        <fullName evidence="1">Nucleotidase 5'-nucleotidase</fullName>
    </submittedName>
</protein>
<dbReference type="EMBL" id="BK015132">
    <property type="protein sequence ID" value="DAD92298.1"/>
    <property type="molecule type" value="Genomic_DNA"/>
</dbReference>
<evidence type="ECO:0000313" key="1">
    <source>
        <dbReference type="EMBL" id="DAD92298.1"/>
    </source>
</evidence>
<dbReference type="PIRSF" id="PIRSF020079">
    <property type="entry name" value="UCP020079"/>
    <property type="match status" value="1"/>
</dbReference>
<dbReference type="Gene3D" id="3.40.50.1000">
    <property type="entry name" value="HAD superfamily/HAD-like"/>
    <property type="match status" value="1"/>
</dbReference>